<dbReference type="RefSeq" id="WP_246140804.1">
    <property type="nucleotide sequence ID" value="NZ_JBIAZH010000005.1"/>
</dbReference>
<dbReference type="InterPro" id="IPR025110">
    <property type="entry name" value="AMP-bd_C"/>
</dbReference>
<evidence type="ECO:0000313" key="5">
    <source>
        <dbReference type="Proteomes" id="UP000319825"/>
    </source>
</evidence>
<feature type="region of interest" description="Disordered" evidence="1">
    <location>
        <begin position="173"/>
        <end position="232"/>
    </location>
</feature>
<dbReference type="InterPro" id="IPR042099">
    <property type="entry name" value="ANL_N_sf"/>
</dbReference>
<dbReference type="PANTHER" id="PTHR24096">
    <property type="entry name" value="LONG-CHAIN-FATTY-ACID--COA LIGASE"/>
    <property type="match status" value="1"/>
</dbReference>
<evidence type="ECO:0000313" key="4">
    <source>
        <dbReference type="EMBL" id="TWH69219.1"/>
    </source>
</evidence>
<dbReference type="Proteomes" id="UP000319825">
    <property type="component" value="Unassembled WGS sequence"/>
</dbReference>
<feature type="domain" description="AMP-binding enzyme C-terminal" evidence="3">
    <location>
        <begin position="120"/>
        <end position="156"/>
    </location>
</feature>
<sequence>MRPSTPASRPANTVPMPTARPGRPRVEGSCGQPVDGVEVRLVSPETGLDVPVGAEGEVWVRGPSVMLGYHGLPEVTAAALRDGCYRTGDLARFDADGNLFVTGRHRELVIRGGEKIHPAEVEDVLRAVPGVADVAVTGRPHDVLGELPVAFVVPGPEGFDPRAAYAACRGPARVPQGARGTVRDRGGAPDGVRQGDPAAAAGAARPAARRQRQPPRGAEPRRLAPAGRAGPG</sequence>
<feature type="domain" description="AMP-dependent synthetase/ligase" evidence="2">
    <location>
        <begin position="19"/>
        <end position="70"/>
    </location>
</feature>
<dbReference type="SUPFAM" id="SSF56801">
    <property type="entry name" value="Acetyl-CoA synthetase-like"/>
    <property type="match status" value="1"/>
</dbReference>
<feature type="compositionally biased region" description="Polar residues" evidence="1">
    <location>
        <begin position="1"/>
        <end position="11"/>
    </location>
</feature>
<dbReference type="EMBL" id="VLKE01000001">
    <property type="protein sequence ID" value="TWH69219.1"/>
    <property type="molecule type" value="Genomic_DNA"/>
</dbReference>
<name>A0A562IDY4_MICOL</name>
<dbReference type="Pfam" id="PF13193">
    <property type="entry name" value="AMP-binding_C"/>
    <property type="match status" value="1"/>
</dbReference>
<comment type="caution">
    <text evidence="4">The sequence shown here is derived from an EMBL/GenBank/DDBJ whole genome shotgun (WGS) entry which is preliminary data.</text>
</comment>
<reference evidence="4 5" key="1">
    <citation type="submission" date="2019-07" db="EMBL/GenBank/DDBJ databases">
        <title>R&amp;d 2014.</title>
        <authorList>
            <person name="Klenk H.-P."/>
        </authorList>
    </citation>
    <scope>NUCLEOTIDE SEQUENCE [LARGE SCALE GENOMIC DNA]</scope>
    <source>
        <strain evidence="4 5">DSM 43868</strain>
    </source>
</reference>
<organism evidence="4 5">
    <name type="scientific">Micromonospora olivasterospora</name>
    <dbReference type="NCBI Taxonomy" id="1880"/>
    <lineage>
        <taxon>Bacteria</taxon>
        <taxon>Bacillati</taxon>
        <taxon>Actinomycetota</taxon>
        <taxon>Actinomycetes</taxon>
        <taxon>Micromonosporales</taxon>
        <taxon>Micromonosporaceae</taxon>
        <taxon>Micromonospora</taxon>
    </lineage>
</organism>
<dbReference type="InterPro" id="IPR000873">
    <property type="entry name" value="AMP-dep_synth/lig_dom"/>
</dbReference>
<dbReference type="GO" id="GO:0016405">
    <property type="term" value="F:CoA-ligase activity"/>
    <property type="evidence" value="ECO:0007669"/>
    <property type="project" value="TreeGrafter"/>
</dbReference>
<proteinExistence type="predicted"/>
<feature type="compositionally biased region" description="Low complexity" evidence="1">
    <location>
        <begin position="194"/>
        <end position="206"/>
    </location>
</feature>
<gene>
    <name evidence="4" type="ORF">JD77_04227</name>
</gene>
<dbReference type="AlphaFoldDB" id="A0A562IDY4"/>
<feature type="region of interest" description="Disordered" evidence="1">
    <location>
        <begin position="1"/>
        <end position="32"/>
    </location>
</feature>
<evidence type="ECO:0000256" key="1">
    <source>
        <dbReference type="SAM" id="MobiDB-lite"/>
    </source>
</evidence>
<dbReference type="InterPro" id="IPR045851">
    <property type="entry name" value="AMP-bd_C_sf"/>
</dbReference>
<accession>A0A562IDY4</accession>
<evidence type="ECO:0000259" key="3">
    <source>
        <dbReference type="Pfam" id="PF13193"/>
    </source>
</evidence>
<protein>
    <submittedName>
        <fullName evidence="4">AMP-binding enzyme</fullName>
    </submittedName>
</protein>
<dbReference type="Gene3D" id="3.40.50.12780">
    <property type="entry name" value="N-terminal domain of ligase-like"/>
    <property type="match status" value="1"/>
</dbReference>
<keyword evidence="5" id="KW-1185">Reference proteome</keyword>
<dbReference type="CDD" id="cd04433">
    <property type="entry name" value="AFD_class_I"/>
    <property type="match status" value="1"/>
</dbReference>
<dbReference type="Pfam" id="PF00501">
    <property type="entry name" value="AMP-binding"/>
    <property type="match status" value="1"/>
</dbReference>
<evidence type="ECO:0000259" key="2">
    <source>
        <dbReference type="Pfam" id="PF00501"/>
    </source>
</evidence>
<dbReference type="Gene3D" id="3.30.300.30">
    <property type="match status" value="1"/>
</dbReference>